<feature type="compositionally biased region" description="Polar residues" evidence="1">
    <location>
        <begin position="171"/>
        <end position="188"/>
    </location>
</feature>
<feature type="compositionally biased region" description="Polar residues" evidence="1">
    <location>
        <begin position="446"/>
        <end position="472"/>
    </location>
</feature>
<reference evidence="2 3" key="1">
    <citation type="submission" date="2013-03" db="EMBL/GenBank/DDBJ databases">
        <title>The Genome Sequence of Phialophora europaea CBS 101466.</title>
        <authorList>
            <consortium name="The Broad Institute Genomics Platform"/>
            <person name="Cuomo C."/>
            <person name="de Hoog S."/>
            <person name="Gorbushina A."/>
            <person name="Walker B."/>
            <person name="Young S.K."/>
            <person name="Zeng Q."/>
            <person name="Gargeya S."/>
            <person name="Fitzgerald M."/>
            <person name="Haas B."/>
            <person name="Abouelleil A."/>
            <person name="Allen A.W."/>
            <person name="Alvarado L."/>
            <person name="Arachchi H.M."/>
            <person name="Berlin A.M."/>
            <person name="Chapman S.B."/>
            <person name="Gainer-Dewar J."/>
            <person name="Goldberg J."/>
            <person name="Griggs A."/>
            <person name="Gujja S."/>
            <person name="Hansen M."/>
            <person name="Howarth C."/>
            <person name="Imamovic A."/>
            <person name="Ireland A."/>
            <person name="Larimer J."/>
            <person name="McCowan C."/>
            <person name="Murphy C."/>
            <person name="Pearson M."/>
            <person name="Poon T.W."/>
            <person name="Priest M."/>
            <person name="Roberts A."/>
            <person name="Saif S."/>
            <person name="Shea T."/>
            <person name="Sisk P."/>
            <person name="Sykes S."/>
            <person name="Wortman J."/>
            <person name="Nusbaum C."/>
            <person name="Birren B."/>
        </authorList>
    </citation>
    <scope>NUCLEOTIDE SEQUENCE [LARGE SCALE GENOMIC DNA]</scope>
    <source>
        <strain evidence="2 3">CBS 101466</strain>
    </source>
</reference>
<feature type="compositionally biased region" description="Polar residues" evidence="1">
    <location>
        <begin position="145"/>
        <end position="162"/>
    </location>
</feature>
<protein>
    <submittedName>
        <fullName evidence="2">Uncharacterized protein</fullName>
    </submittedName>
</protein>
<dbReference type="AlphaFoldDB" id="W2SBJ2"/>
<sequence>MSDSNNNTNHQVGQDQVGHGYDSPVDQNPDNVFPYTPGDFDLPDLVLSEFNDNDVNHTDVDTFDGSNQLNQRAMPPIDNQAIGGGFLGEPLQSGEEGFPLGNELAVVSSIEGQPQPEQQHTYPDPEEFLPQGVPLAAPDQRDESQQPLQTLEISLTPFTDSNTPRDPRIVQDSNQNAQACNSGNTKQPQAARDTATLSKGTSSKGFTPGPMRYAMMTKGFQPDPQQGHVIIGQRPAIPRPDRASRLAVRQPEDPNEIFEIGSREDSNPNLGMTSGRNWMGYFDPNDPERLVTRCRLRIRRGRGSDGRGESHSYLGYDSSREILPAGLSLEEICELYPNHVWGEMLRIFLSEGWTGASIFEALPGDVQKAIRAGRSGAPEKTRPQNYMQAACGREIDKMANEDNMYRPVKSAPNKGKKRKSRRSSEDDQEDDDDDVEEVSRHRQKFRPSSNRRVGPSRRTTNGAGQVRSQGGPSNRGPPTVSLSEGFSYGVQVNSVPPLPRVTQPNTPCGVQQVPNVRFAGRAPQHNIQRAPRMPVQPSNIPPTQPSLQPNGRYLPSGQMSSQRSSYIDEPYEGYHQDWQHQIEYRGAMYDPRIAFGSTRVNYAGHRPPVQNQGLIVPGYGLAAGERLMQQGSRFQTRPSYYDSTDHNGGLAYAPGHWAGQPLPVMPPSLIGGTEERWQNLAAGLYDDSLGLVSPQNNFEILHSERPLHSPGNASHTQPQKDDPDGSSKSPDTEPRDI</sequence>
<feature type="compositionally biased region" description="Polar residues" evidence="1">
    <location>
        <begin position="1"/>
        <end position="14"/>
    </location>
</feature>
<evidence type="ECO:0000256" key="1">
    <source>
        <dbReference type="SAM" id="MobiDB-lite"/>
    </source>
</evidence>
<dbReference type="RefSeq" id="XP_008710818.1">
    <property type="nucleotide sequence ID" value="XM_008712596.1"/>
</dbReference>
<feature type="region of interest" description="Disordered" evidence="1">
    <location>
        <begin position="112"/>
        <end position="210"/>
    </location>
</feature>
<keyword evidence="3" id="KW-1185">Reference proteome</keyword>
<evidence type="ECO:0000313" key="3">
    <source>
        <dbReference type="Proteomes" id="UP000030752"/>
    </source>
</evidence>
<dbReference type="GeneID" id="19967629"/>
<feature type="region of interest" description="Disordered" evidence="1">
    <location>
        <begin position="701"/>
        <end position="737"/>
    </location>
</feature>
<dbReference type="eggNOG" id="ENOG502RQ4A">
    <property type="taxonomic scope" value="Eukaryota"/>
</dbReference>
<organism evidence="2 3">
    <name type="scientific">Cyphellophora europaea (strain CBS 101466)</name>
    <name type="common">Phialophora europaea</name>
    <dbReference type="NCBI Taxonomy" id="1220924"/>
    <lineage>
        <taxon>Eukaryota</taxon>
        <taxon>Fungi</taxon>
        <taxon>Dikarya</taxon>
        <taxon>Ascomycota</taxon>
        <taxon>Pezizomycotina</taxon>
        <taxon>Eurotiomycetes</taxon>
        <taxon>Chaetothyriomycetidae</taxon>
        <taxon>Chaetothyriales</taxon>
        <taxon>Cyphellophoraceae</taxon>
        <taxon>Cyphellophora</taxon>
    </lineage>
</organism>
<dbReference type="STRING" id="1220924.W2SBJ2"/>
<feature type="compositionally biased region" description="Acidic residues" evidence="1">
    <location>
        <begin position="426"/>
        <end position="436"/>
    </location>
</feature>
<accession>W2SBJ2</accession>
<feature type="region of interest" description="Disordered" evidence="1">
    <location>
        <begin position="528"/>
        <end position="563"/>
    </location>
</feature>
<dbReference type="EMBL" id="KB822711">
    <property type="protein sequence ID" value="ETN46106.1"/>
    <property type="molecule type" value="Genomic_DNA"/>
</dbReference>
<name>W2SBJ2_CYPE1</name>
<dbReference type="InParanoid" id="W2SBJ2"/>
<dbReference type="HOGENOM" id="CLU_376429_0_0_1"/>
<dbReference type="OrthoDB" id="4160923at2759"/>
<feature type="compositionally biased region" description="Polar residues" evidence="1">
    <location>
        <begin position="112"/>
        <end position="121"/>
    </location>
</feature>
<feature type="region of interest" description="Disordered" evidence="1">
    <location>
        <begin position="398"/>
        <end position="484"/>
    </location>
</feature>
<feature type="compositionally biased region" description="Basic and acidic residues" evidence="1">
    <location>
        <begin position="718"/>
        <end position="737"/>
    </location>
</feature>
<dbReference type="VEuPathDB" id="FungiDB:HMPREF1541_00290"/>
<feature type="region of interest" description="Disordered" evidence="1">
    <location>
        <begin position="1"/>
        <end position="36"/>
    </location>
</feature>
<feature type="compositionally biased region" description="Polar residues" evidence="1">
    <location>
        <begin position="195"/>
        <end position="205"/>
    </location>
</feature>
<gene>
    <name evidence="2" type="ORF">HMPREF1541_00290</name>
</gene>
<proteinExistence type="predicted"/>
<dbReference type="Proteomes" id="UP000030752">
    <property type="component" value="Unassembled WGS sequence"/>
</dbReference>
<evidence type="ECO:0000313" key="2">
    <source>
        <dbReference type="EMBL" id="ETN46106.1"/>
    </source>
</evidence>